<keyword evidence="4" id="KW-1185">Reference proteome</keyword>
<dbReference type="EMBL" id="CVRI01000066">
    <property type="protein sequence ID" value="CRL06225.1"/>
    <property type="molecule type" value="Genomic_DNA"/>
</dbReference>
<feature type="transmembrane region" description="Helical" evidence="2">
    <location>
        <begin position="49"/>
        <end position="67"/>
    </location>
</feature>
<gene>
    <name evidence="3" type="ORF">CLUMA_CG019152</name>
</gene>
<protein>
    <submittedName>
        <fullName evidence="3">CLUMA_CG019152, isoform A</fullName>
    </submittedName>
</protein>
<name>A0A1J1J5R1_9DIPT</name>
<organism evidence="3 4">
    <name type="scientific">Clunio marinus</name>
    <dbReference type="NCBI Taxonomy" id="568069"/>
    <lineage>
        <taxon>Eukaryota</taxon>
        <taxon>Metazoa</taxon>
        <taxon>Ecdysozoa</taxon>
        <taxon>Arthropoda</taxon>
        <taxon>Hexapoda</taxon>
        <taxon>Insecta</taxon>
        <taxon>Pterygota</taxon>
        <taxon>Neoptera</taxon>
        <taxon>Endopterygota</taxon>
        <taxon>Diptera</taxon>
        <taxon>Nematocera</taxon>
        <taxon>Chironomoidea</taxon>
        <taxon>Chironomidae</taxon>
        <taxon>Clunio</taxon>
    </lineage>
</organism>
<evidence type="ECO:0000313" key="3">
    <source>
        <dbReference type="EMBL" id="CRL06225.1"/>
    </source>
</evidence>
<keyword evidence="2" id="KW-0812">Transmembrane</keyword>
<reference evidence="3 4" key="1">
    <citation type="submission" date="2015-04" db="EMBL/GenBank/DDBJ databases">
        <authorList>
            <person name="Syromyatnikov M.Y."/>
            <person name="Popov V.N."/>
        </authorList>
    </citation>
    <scope>NUCLEOTIDE SEQUENCE [LARGE SCALE GENOMIC DNA]</scope>
</reference>
<dbReference type="AlphaFoldDB" id="A0A1J1J5R1"/>
<evidence type="ECO:0000256" key="1">
    <source>
        <dbReference type="SAM" id="MobiDB-lite"/>
    </source>
</evidence>
<keyword evidence="2" id="KW-1133">Transmembrane helix</keyword>
<feature type="compositionally biased region" description="Polar residues" evidence="1">
    <location>
        <begin position="147"/>
        <end position="161"/>
    </location>
</feature>
<sequence>MPTPRENYKKKDRKFARILYVILFVTTAIFLYAKMIYVNGSSENKKALIITYYVFTVFIILLIYVILKSLIYKEYQKNEEEYQNANSGIIRTVDVSTNQNHNDQLITTSRTTATVNGTEREIITIQIDRPLGIPTAPPEEHTIHLNPHSQTPQTHHNSQKTSGDEAPPSYDDVAYNLSKQK</sequence>
<evidence type="ECO:0000313" key="4">
    <source>
        <dbReference type="Proteomes" id="UP000183832"/>
    </source>
</evidence>
<evidence type="ECO:0000256" key="2">
    <source>
        <dbReference type="SAM" id="Phobius"/>
    </source>
</evidence>
<keyword evidence="2" id="KW-0472">Membrane</keyword>
<accession>A0A1J1J5R1</accession>
<feature type="region of interest" description="Disordered" evidence="1">
    <location>
        <begin position="135"/>
        <end position="181"/>
    </location>
</feature>
<dbReference type="Proteomes" id="UP000183832">
    <property type="component" value="Unassembled WGS sequence"/>
</dbReference>
<feature type="transmembrane region" description="Helical" evidence="2">
    <location>
        <begin position="18"/>
        <end position="37"/>
    </location>
</feature>
<proteinExistence type="predicted"/>